<keyword evidence="9" id="KW-1185">Reference proteome</keyword>
<evidence type="ECO:0000256" key="3">
    <source>
        <dbReference type="ARBA" id="ARBA00009789"/>
    </source>
</evidence>
<dbReference type="PANTHER" id="PTHR32125:SF4">
    <property type="entry name" value="2-C-METHYL-D-ERYTHRITOL 4-PHOSPHATE CYTIDYLYLTRANSFERASE, CHLOROPLASTIC"/>
    <property type="match status" value="1"/>
</dbReference>
<comment type="pathway">
    <text evidence="2 7">Isoprenoid biosynthesis; isopentenyl diphosphate biosynthesis via DXP pathway; isopentenyl diphosphate from 1-deoxy-D-xylulose 5-phosphate: step 2/6.</text>
</comment>
<dbReference type="FunFam" id="3.90.550.10:FF:000003">
    <property type="entry name" value="2-C-methyl-D-erythritol 4-phosphate cytidylyltransferase"/>
    <property type="match status" value="1"/>
</dbReference>
<dbReference type="UniPathway" id="UPA00056">
    <property type="reaction ID" value="UER00093"/>
</dbReference>
<evidence type="ECO:0000256" key="4">
    <source>
        <dbReference type="ARBA" id="ARBA00022679"/>
    </source>
</evidence>
<name>A0A1G5S6I2_9FIRM</name>
<evidence type="ECO:0000256" key="5">
    <source>
        <dbReference type="ARBA" id="ARBA00022695"/>
    </source>
</evidence>
<dbReference type="Proteomes" id="UP000199208">
    <property type="component" value="Unassembled WGS sequence"/>
</dbReference>
<accession>A0A1G5S6I2</accession>
<evidence type="ECO:0000256" key="6">
    <source>
        <dbReference type="ARBA" id="ARBA00023229"/>
    </source>
</evidence>
<keyword evidence="5 7" id="KW-0548">Nucleotidyltransferase</keyword>
<dbReference type="InterPro" id="IPR001228">
    <property type="entry name" value="IspD"/>
</dbReference>
<protein>
    <recommendedName>
        <fullName evidence="7">2-C-methyl-D-erythritol 4-phosphate cytidylyltransferase</fullName>
        <ecNumber evidence="7">2.7.7.60</ecNumber>
    </recommendedName>
    <alternativeName>
        <fullName evidence="7">4-diphosphocytidyl-2C-methyl-D-erythritol synthase</fullName>
    </alternativeName>
    <alternativeName>
        <fullName evidence="7">MEP cytidylyltransferase</fullName>
        <shortName evidence="7">MCT</shortName>
    </alternativeName>
</protein>
<dbReference type="GO" id="GO:0019288">
    <property type="term" value="P:isopentenyl diphosphate biosynthetic process, methylerythritol 4-phosphate pathway"/>
    <property type="evidence" value="ECO:0007669"/>
    <property type="project" value="UniProtKB-UniRule"/>
</dbReference>
<keyword evidence="4 7" id="KW-0808">Transferase</keyword>
<dbReference type="EMBL" id="FMWL01000028">
    <property type="protein sequence ID" value="SCZ81975.1"/>
    <property type="molecule type" value="Genomic_DNA"/>
</dbReference>
<dbReference type="SUPFAM" id="SSF53448">
    <property type="entry name" value="Nucleotide-diphospho-sugar transferases"/>
    <property type="match status" value="1"/>
</dbReference>
<dbReference type="AlphaFoldDB" id="A0A1G5S6I2"/>
<comment type="function">
    <text evidence="7">Catalyzes the formation of 4-diphosphocytidyl-2-C-methyl-D-erythritol from CTP and 2-C-methyl-D-erythritol 4-phosphate (MEP).</text>
</comment>
<dbReference type="InterPro" id="IPR029044">
    <property type="entry name" value="Nucleotide-diphossugar_trans"/>
</dbReference>
<comment type="catalytic activity">
    <reaction evidence="1 7">
        <text>2-C-methyl-D-erythritol 4-phosphate + CTP + H(+) = 4-CDP-2-C-methyl-D-erythritol + diphosphate</text>
        <dbReference type="Rhea" id="RHEA:13429"/>
        <dbReference type="ChEBI" id="CHEBI:15378"/>
        <dbReference type="ChEBI" id="CHEBI:33019"/>
        <dbReference type="ChEBI" id="CHEBI:37563"/>
        <dbReference type="ChEBI" id="CHEBI:57823"/>
        <dbReference type="ChEBI" id="CHEBI:58262"/>
        <dbReference type="EC" id="2.7.7.60"/>
    </reaction>
</comment>
<feature type="site" description="Positions MEP for the nucleophilic attack" evidence="7">
    <location>
        <position position="227"/>
    </location>
</feature>
<dbReference type="InterPro" id="IPR034683">
    <property type="entry name" value="IspD/TarI"/>
</dbReference>
<feature type="site" description="Transition state stabilizer" evidence="7">
    <location>
        <position position="30"/>
    </location>
</feature>
<dbReference type="Gene3D" id="3.90.550.10">
    <property type="entry name" value="Spore Coat Polysaccharide Biosynthesis Protein SpsA, Chain A"/>
    <property type="match status" value="1"/>
</dbReference>
<feature type="site" description="Transition state stabilizer" evidence="7">
    <location>
        <position position="37"/>
    </location>
</feature>
<dbReference type="EC" id="2.7.7.60" evidence="7"/>
<evidence type="ECO:0000313" key="8">
    <source>
        <dbReference type="EMBL" id="SCZ81975.1"/>
    </source>
</evidence>
<comment type="similarity">
    <text evidence="3 7">Belongs to the IspD/TarI cytidylyltransferase family. IspD subfamily.</text>
</comment>
<evidence type="ECO:0000256" key="2">
    <source>
        <dbReference type="ARBA" id="ARBA00004787"/>
    </source>
</evidence>
<organism evidence="8 9">
    <name type="scientific">Acidaminobacter hydrogenoformans DSM 2784</name>
    <dbReference type="NCBI Taxonomy" id="1120920"/>
    <lineage>
        <taxon>Bacteria</taxon>
        <taxon>Bacillati</taxon>
        <taxon>Bacillota</taxon>
        <taxon>Clostridia</taxon>
        <taxon>Peptostreptococcales</taxon>
        <taxon>Acidaminobacteraceae</taxon>
        <taxon>Acidaminobacter</taxon>
    </lineage>
</organism>
<evidence type="ECO:0000256" key="7">
    <source>
        <dbReference type="HAMAP-Rule" id="MF_00108"/>
    </source>
</evidence>
<dbReference type="NCBIfam" id="TIGR00453">
    <property type="entry name" value="ispD"/>
    <property type="match status" value="1"/>
</dbReference>
<dbReference type="Pfam" id="PF01128">
    <property type="entry name" value="IspD"/>
    <property type="match status" value="1"/>
</dbReference>
<sequence length="260" mass="27911">MKNIKEGEKRMDMGIAQASAIVAAAGMGTRMGAGVSKQRMALGGKAVLAHAVERLCASGVITECIVVVPPGELSIYQELIMEVRNEGQIPLRCVEGGTDRMSSIRNGLAQISETARFVLIHDGARPFVSLDTILRCVEKAVDVGAAVAAVAAKDTIKVAGADGIVESTPDRSRLFQVQTPQVFRRDWLMEAHTAAVQNGWSATDDSALIERLGHKVYLVKGSYFNLKITTPEDMIMAESILKALSKKADGQEDSKREGSL</sequence>
<dbReference type="CDD" id="cd02516">
    <property type="entry name" value="CDP-ME_synthetase"/>
    <property type="match status" value="1"/>
</dbReference>
<evidence type="ECO:0000256" key="1">
    <source>
        <dbReference type="ARBA" id="ARBA00001282"/>
    </source>
</evidence>
<reference evidence="8 9" key="1">
    <citation type="submission" date="2016-10" db="EMBL/GenBank/DDBJ databases">
        <authorList>
            <person name="de Groot N.N."/>
        </authorList>
    </citation>
    <scope>NUCLEOTIDE SEQUENCE [LARGE SCALE GENOMIC DNA]</scope>
    <source>
        <strain evidence="8 9">DSM 2784</strain>
    </source>
</reference>
<dbReference type="GO" id="GO:0050518">
    <property type="term" value="F:2-C-methyl-D-erythritol 4-phosphate cytidylyltransferase activity"/>
    <property type="evidence" value="ECO:0007669"/>
    <property type="project" value="UniProtKB-UniRule"/>
</dbReference>
<feature type="site" description="Positions MEP for the nucleophilic attack" evidence="7">
    <location>
        <position position="171"/>
    </location>
</feature>
<dbReference type="PANTHER" id="PTHR32125">
    <property type="entry name" value="2-C-METHYL-D-ERYTHRITOL 4-PHOSPHATE CYTIDYLYLTRANSFERASE, CHLOROPLASTIC"/>
    <property type="match status" value="1"/>
</dbReference>
<keyword evidence="6 7" id="KW-0414">Isoprene biosynthesis</keyword>
<dbReference type="HAMAP" id="MF_00108">
    <property type="entry name" value="IspD"/>
    <property type="match status" value="1"/>
</dbReference>
<dbReference type="InterPro" id="IPR018294">
    <property type="entry name" value="ISPD_synthase_CS"/>
</dbReference>
<dbReference type="OrthoDB" id="9806837at2"/>
<dbReference type="PROSITE" id="PS01295">
    <property type="entry name" value="ISPD"/>
    <property type="match status" value="1"/>
</dbReference>
<dbReference type="InterPro" id="IPR050088">
    <property type="entry name" value="IspD/TarI_cytidylyltransf_bact"/>
</dbReference>
<gene>
    <name evidence="7" type="primary">ispD</name>
    <name evidence="8" type="ORF">SAMN03080599_03228</name>
</gene>
<dbReference type="STRING" id="1120920.SAMN03080599_03228"/>
<evidence type="ECO:0000313" key="9">
    <source>
        <dbReference type="Proteomes" id="UP000199208"/>
    </source>
</evidence>
<proteinExistence type="inferred from homology"/>